<dbReference type="AlphaFoldDB" id="A0A9W6D1L0"/>
<keyword evidence="2" id="KW-1133">Transmembrane helix</keyword>
<keyword evidence="4" id="KW-1185">Reference proteome</keyword>
<dbReference type="InterPro" id="IPR023346">
    <property type="entry name" value="Lysozyme-like_dom_sf"/>
</dbReference>
<sequence length="310" mass="32450">MQNQTQLSSPETPDEATAGRGARRATSPRNRRLLIGATALVAAGAMTGTGFMAQSVVAEQQARIAATTWMSNAVGLDADQHPAYDAVMASRANLDAEATITVAKKAIEKADGYADSSDLEASVASLEYYELLAPERVFLLVDQTTEHADDVTAETKKAIEAEKKRKAEEAARKAAEAEAARKAAEEAAAAEAAAAAPAPAPSTPTAPANPSGAQAIARDMMASSYGWGDDQFGCLVSLWNKESGWNVYAQNPYSGAYGIPQALPGSKMSTAGADWATNAATQIRWGLGYIAGRYGTPCGAWNHSVSVGWY</sequence>
<evidence type="ECO:0000313" key="4">
    <source>
        <dbReference type="Proteomes" id="UP001144396"/>
    </source>
</evidence>
<evidence type="ECO:0000256" key="2">
    <source>
        <dbReference type="SAM" id="Phobius"/>
    </source>
</evidence>
<dbReference type="PROSITE" id="PS51318">
    <property type="entry name" value="TAT"/>
    <property type="match status" value="1"/>
</dbReference>
<dbReference type="EMBL" id="BSDP01000001">
    <property type="protein sequence ID" value="GLI29122.1"/>
    <property type="molecule type" value="Genomic_DNA"/>
</dbReference>
<reference evidence="3" key="1">
    <citation type="submission" date="2022-12" db="EMBL/GenBank/DDBJ databases">
        <title>Reference genome sequencing for broad-spectrum identification of bacterial and archaeal isolates by mass spectrometry.</title>
        <authorList>
            <person name="Sekiguchi Y."/>
            <person name="Tourlousse D.M."/>
        </authorList>
    </citation>
    <scope>NUCLEOTIDE SEQUENCE</scope>
    <source>
        <strain evidence="3">14</strain>
    </source>
</reference>
<evidence type="ECO:0008006" key="5">
    <source>
        <dbReference type="Google" id="ProtNLM"/>
    </source>
</evidence>
<feature type="compositionally biased region" description="Polar residues" evidence="1">
    <location>
        <begin position="1"/>
        <end position="11"/>
    </location>
</feature>
<feature type="compositionally biased region" description="Basic and acidic residues" evidence="1">
    <location>
        <begin position="170"/>
        <end position="185"/>
    </location>
</feature>
<name>A0A9W6D1L0_9MICO</name>
<dbReference type="InterPro" id="IPR006311">
    <property type="entry name" value="TAT_signal"/>
</dbReference>
<feature type="transmembrane region" description="Helical" evidence="2">
    <location>
        <begin position="33"/>
        <end position="53"/>
    </location>
</feature>
<protein>
    <recommendedName>
        <fullName evidence="5">Lytic transglycosylase domain-containing protein</fullName>
    </recommendedName>
</protein>
<feature type="compositionally biased region" description="Low complexity" evidence="1">
    <location>
        <begin position="186"/>
        <end position="197"/>
    </location>
</feature>
<feature type="region of interest" description="Disordered" evidence="1">
    <location>
        <begin position="170"/>
        <end position="212"/>
    </location>
</feature>
<dbReference type="Proteomes" id="UP001144396">
    <property type="component" value="Unassembled WGS sequence"/>
</dbReference>
<dbReference type="SUPFAM" id="SSF53955">
    <property type="entry name" value="Lysozyme-like"/>
    <property type="match status" value="1"/>
</dbReference>
<evidence type="ECO:0000256" key="1">
    <source>
        <dbReference type="SAM" id="MobiDB-lite"/>
    </source>
</evidence>
<gene>
    <name evidence="3" type="ORF">ARHIZOSPH14_33640</name>
</gene>
<comment type="caution">
    <text evidence="3">The sequence shown here is derived from an EMBL/GenBank/DDBJ whole genome shotgun (WGS) entry which is preliminary data.</text>
</comment>
<feature type="region of interest" description="Disordered" evidence="1">
    <location>
        <begin position="1"/>
        <end position="28"/>
    </location>
</feature>
<evidence type="ECO:0000313" key="3">
    <source>
        <dbReference type="EMBL" id="GLI29122.1"/>
    </source>
</evidence>
<accession>A0A9W6D1L0</accession>
<proteinExistence type="predicted"/>
<keyword evidence="2" id="KW-0472">Membrane</keyword>
<dbReference type="RefSeq" id="WP_281887028.1">
    <property type="nucleotide sequence ID" value="NZ_BSDP01000001.1"/>
</dbReference>
<organism evidence="3 4">
    <name type="scientific">Agromyces rhizosphaerae</name>
    <dbReference type="NCBI Taxonomy" id="88374"/>
    <lineage>
        <taxon>Bacteria</taxon>
        <taxon>Bacillati</taxon>
        <taxon>Actinomycetota</taxon>
        <taxon>Actinomycetes</taxon>
        <taxon>Micrococcales</taxon>
        <taxon>Microbacteriaceae</taxon>
        <taxon>Agromyces</taxon>
    </lineage>
</organism>
<keyword evidence="2" id="KW-0812">Transmembrane</keyword>